<reference evidence="3" key="1">
    <citation type="submission" date="2015-11" db="EMBL/GenBank/DDBJ databases">
        <title>De novo transcriptome assembly of four potential Pierce s Disease insect vectors from Arizona vineyards.</title>
        <authorList>
            <person name="Tassone E.E."/>
        </authorList>
    </citation>
    <scope>NUCLEOTIDE SEQUENCE</scope>
</reference>
<dbReference type="GO" id="GO:0051225">
    <property type="term" value="P:spindle assembly"/>
    <property type="evidence" value="ECO:0007669"/>
    <property type="project" value="InterPro"/>
</dbReference>
<feature type="domain" description="HAUS augmin-like complex subunit 6 N-terminal" evidence="2">
    <location>
        <begin position="21"/>
        <end position="228"/>
    </location>
</feature>
<accession>A0A1B6FU65</accession>
<name>A0A1B6FU65_9HEMI</name>
<dbReference type="EMBL" id="GECZ01016045">
    <property type="protein sequence ID" value="JAS53724.1"/>
    <property type="molecule type" value="Transcribed_RNA"/>
</dbReference>
<dbReference type="InterPro" id="IPR028163">
    <property type="entry name" value="HAUS_6_N"/>
</dbReference>
<dbReference type="GO" id="GO:0008017">
    <property type="term" value="F:microtubule binding"/>
    <property type="evidence" value="ECO:0007669"/>
    <property type="project" value="TreeGrafter"/>
</dbReference>
<proteinExistence type="predicted"/>
<protein>
    <recommendedName>
        <fullName evidence="2">HAUS augmin-like complex subunit 6 N-terminal domain-containing protein</fullName>
    </recommendedName>
</protein>
<dbReference type="PANTHER" id="PTHR16151">
    <property type="entry name" value="HAUS AUGMIN-LIKE COMPLEX SUBUNIT 6"/>
    <property type="match status" value="1"/>
</dbReference>
<dbReference type="AlphaFoldDB" id="A0A1B6FU65"/>
<dbReference type="GO" id="GO:0070652">
    <property type="term" value="C:HAUS complex"/>
    <property type="evidence" value="ECO:0007669"/>
    <property type="project" value="InterPro"/>
</dbReference>
<dbReference type="Pfam" id="PF14661">
    <property type="entry name" value="HAUS6_N"/>
    <property type="match status" value="1"/>
</dbReference>
<sequence length="595" mass="67184">MAAAEKLHELIHINLESLRDSGYKIDFEEGMFRQPNQSMFEKVGHALLMVLDPVECNKTIPWPLLEDKSLRSEFRNKFVKFIKMINSKYPQADIPEIQASRLHFPGGLHFLQFIYKLSSFAVWLELMRISSPQEMEELLPKFRPSKLSKDNVVKLNIVKGAHQAAKCNLKQVTEYPATALPLMQNLKSHDEKLCSKILVATKQLKNQITSLDVDNRIKEQLMNIENADAMKDWNARTDEKVAQLKKQAGRLVQLRDLTAECKRRKAAAARNSEDLCLDGSKLAISPALAEMVTSPVCNSNGDIRLMAVLKAGQAWAAGLVLETPNTSLLLPEAQELLKEYRELQARAVNLNAAVETSCNQSRRIISKLRPIIYAYIKQKPAPDHFKYLRAPPTLQFARPTSPSKPPSTVKKDKRRRWSDIVRKKKSYRRVVCSVKWKRPQTSMFDTPASKGFRHPSLASSIKRSTRHSTTQSRVPVYLATLPRRPHLHTLPHRPSQLGTLPRHSAVSATSTPASSTGSITCRKSLYGELPKGPKLEEIEDLSPLAEVSSVMIEPKEAVLSPLPVVEASPLSFKRKSICDLVERYRKLKKSMKANN</sequence>
<evidence type="ECO:0000313" key="3">
    <source>
        <dbReference type="EMBL" id="JAS53724.1"/>
    </source>
</evidence>
<organism evidence="3">
    <name type="scientific">Cuerna arida</name>
    <dbReference type="NCBI Taxonomy" id="1464854"/>
    <lineage>
        <taxon>Eukaryota</taxon>
        <taxon>Metazoa</taxon>
        <taxon>Ecdysozoa</taxon>
        <taxon>Arthropoda</taxon>
        <taxon>Hexapoda</taxon>
        <taxon>Insecta</taxon>
        <taxon>Pterygota</taxon>
        <taxon>Neoptera</taxon>
        <taxon>Paraneoptera</taxon>
        <taxon>Hemiptera</taxon>
        <taxon>Auchenorrhyncha</taxon>
        <taxon>Membracoidea</taxon>
        <taxon>Cicadellidae</taxon>
        <taxon>Cicadellinae</taxon>
        <taxon>Proconiini</taxon>
        <taxon>Cuerna</taxon>
    </lineage>
</organism>
<evidence type="ECO:0000259" key="2">
    <source>
        <dbReference type="Pfam" id="PF14661"/>
    </source>
</evidence>
<dbReference type="InterPro" id="IPR026797">
    <property type="entry name" value="HAUS_6"/>
</dbReference>
<dbReference type="GO" id="GO:1990498">
    <property type="term" value="C:mitotic spindle microtubule"/>
    <property type="evidence" value="ECO:0007669"/>
    <property type="project" value="TreeGrafter"/>
</dbReference>
<feature type="region of interest" description="Disordered" evidence="1">
    <location>
        <begin position="395"/>
        <end position="417"/>
    </location>
</feature>
<gene>
    <name evidence="3" type="ORF">g.17189</name>
</gene>
<dbReference type="PANTHER" id="PTHR16151:SF2">
    <property type="entry name" value="HAUS AUGMIN-LIKE COMPLEX SUBUNIT 6"/>
    <property type="match status" value="1"/>
</dbReference>
<evidence type="ECO:0000256" key="1">
    <source>
        <dbReference type="SAM" id="MobiDB-lite"/>
    </source>
</evidence>